<dbReference type="GO" id="GO:0008270">
    <property type="term" value="F:zinc ion binding"/>
    <property type="evidence" value="ECO:0007669"/>
    <property type="project" value="UniProtKB-KW"/>
</dbReference>
<evidence type="ECO:0000259" key="6">
    <source>
        <dbReference type="PROSITE" id="PS50865"/>
    </source>
</evidence>
<keyword evidence="8" id="KW-1185">Reference proteome</keyword>
<evidence type="ECO:0000256" key="2">
    <source>
        <dbReference type="ARBA" id="ARBA00022771"/>
    </source>
</evidence>
<name>A0AAW0E7N7_9AGAR</name>
<evidence type="ECO:0000256" key="5">
    <source>
        <dbReference type="SAM" id="MobiDB-lite"/>
    </source>
</evidence>
<comment type="caution">
    <text evidence="7">The sequence shown here is derived from an EMBL/GenBank/DDBJ whole genome shotgun (WGS) entry which is preliminary data.</text>
</comment>
<keyword evidence="2 4" id="KW-0863">Zinc-finger</keyword>
<organism evidence="7 8">
    <name type="scientific">Favolaschia claudopus</name>
    <dbReference type="NCBI Taxonomy" id="2862362"/>
    <lineage>
        <taxon>Eukaryota</taxon>
        <taxon>Fungi</taxon>
        <taxon>Dikarya</taxon>
        <taxon>Basidiomycota</taxon>
        <taxon>Agaricomycotina</taxon>
        <taxon>Agaricomycetes</taxon>
        <taxon>Agaricomycetidae</taxon>
        <taxon>Agaricales</taxon>
        <taxon>Marasmiineae</taxon>
        <taxon>Mycenaceae</taxon>
        <taxon>Favolaschia</taxon>
    </lineage>
</organism>
<dbReference type="AlphaFoldDB" id="A0AAW0E7N7"/>
<sequence length="240" mass="27489">MPSTTHSVLSRNAEPHSHREKTGARSKEYETESAMFFCVVGDCNNHKNLKTCKRCRSVHYCSKECQKHDWKNHKAACNHNFEVQNGSETVFQQNLRHWLARLHATLLMACIRALQLRHGWDHIDEGAIVIFLEPRPHINKGARWRIRFASLFSCEEIYPVLEKLGALEGYRDKMIPSHKEARQRLRKSGCGESDYAAVIAITSNSGPDALEGDHPSVSRFESIQVYTVGRKKQDQPHSQL</sequence>
<accession>A0AAW0E7N7</accession>
<dbReference type="Proteomes" id="UP001362999">
    <property type="component" value="Unassembled WGS sequence"/>
</dbReference>
<feature type="domain" description="MYND-type" evidence="6">
    <location>
        <begin position="40"/>
        <end position="77"/>
    </location>
</feature>
<evidence type="ECO:0000313" key="7">
    <source>
        <dbReference type="EMBL" id="KAK7059426.1"/>
    </source>
</evidence>
<gene>
    <name evidence="7" type="ORF">R3P38DRAFT_2495503</name>
</gene>
<dbReference type="InterPro" id="IPR002893">
    <property type="entry name" value="Znf_MYND"/>
</dbReference>
<dbReference type="SUPFAM" id="SSF144232">
    <property type="entry name" value="HIT/MYND zinc finger-like"/>
    <property type="match status" value="1"/>
</dbReference>
<feature type="compositionally biased region" description="Basic and acidic residues" evidence="5">
    <location>
        <begin position="13"/>
        <end position="27"/>
    </location>
</feature>
<evidence type="ECO:0000256" key="3">
    <source>
        <dbReference type="ARBA" id="ARBA00022833"/>
    </source>
</evidence>
<reference evidence="7 8" key="1">
    <citation type="journal article" date="2024" name="J Genomics">
        <title>Draft genome sequencing and assembly of Favolaschia claudopus CIRM-BRFM 2984 isolated from oak limbs.</title>
        <authorList>
            <person name="Navarro D."/>
            <person name="Drula E."/>
            <person name="Chaduli D."/>
            <person name="Cazenave R."/>
            <person name="Ahrendt S."/>
            <person name="Wang J."/>
            <person name="Lipzen A."/>
            <person name="Daum C."/>
            <person name="Barry K."/>
            <person name="Grigoriev I.V."/>
            <person name="Favel A."/>
            <person name="Rosso M.N."/>
            <person name="Martin F."/>
        </authorList>
    </citation>
    <scope>NUCLEOTIDE SEQUENCE [LARGE SCALE GENOMIC DNA]</scope>
    <source>
        <strain evidence="7 8">CIRM-BRFM 2984</strain>
    </source>
</reference>
<evidence type="ECO:0000256" key="4">
    <source>
        <dbReference type="PROSITE-ProRule" id="PRU00134"/>
    </source>
</evidence>
<proteinExistence type="predicted"/>
<keyword evidence="3" id="KW-0862">Zinc</keyword>
<feature type="compositionally biased region" description="Polar residues" evidence="5">
    <location>
        <begin position="1"/>
        <end position="10"/>
    </location>
</feature>
<evidence type="ECO:0000256" key="1">
    <source>
        <dbReference type="ARBA" id="ARBA00022723"/>
    </source>
</evidence>
<feature type="region of interest" description="Disordered" evidence="5">
    <location>
        <begin position="1"/>
        <end position="27"/>
    </location>
</feature>
<dbReference type="Pfam" id="PF01753">
    <property type="entry name" value="zf-MYND"/>
    <property type="match status" value="1"/>
</dbReference>
<dbReference type="Gene3D" id="6.10.140.2220">
    <property type="match status" value="1"/>
</dbReference>
<protein>
    <submittedName>
        <fullName evidence="7">MYND-type domain-containing protein</fullName>
    </submittedName>
</protein>
<evidence type="ECO:0000313" key="8">
    <source>
        <dbReference type="Proteomes" id="UP001362999"/>
    </source>
</evidence>
<dbReference type="PROSITE" id="PS50865">
    <property type="entry name" value="ZF_MYND_2"/>
    <property type="match status" value="1"/>
</dbReference>
<keyword evidence="1" id="KW-0479">Metal-binding</keyword>
<dbReference type="EMBL" id="JAWWNJ010000003">
    <property type="protein sequence ID" value="KAK7059426.1"/>
    <property type="molecule type" value="Genomic_DNA"/>
</dbReference>